<keyword evidence="3" id="KW-1185">Reference proteome</keyword>
<reference evidence="2 3" key="1">
    <citation type="submission" date="2019-04" db="EMBL/GenBank/DDBJ databases">
        <title>Sphingomonas psychrotolerans sp. nov., isolated from soil in the Tianshan Mountains, Xinjiang, China.</title>
        <authorList>
            <person name="Luo Y."/>
            <person name="Sheng H."/>
        </authorList>
    </citation>
    <scope>NUCLEOTIDE SEQUENCE [LARGE SCALE GENOMIC DNA]</scope>
    <source>
        <strain evidence="2 3">ZFGT-11</strain>
    </source>
</reference>
<evidence type="ECO:0000313" key="2">
    <source>
        <dbReference type="EMBL" id="TGX53586.1"/>
    </source>
</evidence>
<dbReference type="AlphaFoldDB" id="A0A4S1XF66"/>
<dbReference type="RefSeq" id="WP_135964091.1">
    <property type="nucleotide sequence ID" value="NZ_SRXT01000004.1"/>
</dbReference>
<dbReference type="EMBL" id="SRXT01000004">
    <property type="protein sequence ID" value="TGX53586.1"/>
    <property type="molecule type" value="Genomic_DNA"/>
</dbReference>
<dbReference type="Gene3D" id="3.90.190.10">
    <property type="entry name" value="Protein tyrosine phosphatase superfamily"/>
    <property type="match status" value="1"/>
</dbReference>
<evidence type="ECO:0000259" key="1">
    <source>
        <dbReference type="Pfam" id="PF04273"/>
    </source>
</evidence>
<feature type="domain" description="Beta-lactamase hydrolase-like protein phosphatase-like" evidence="1">
    <location>
        <begin position="4"/>
        <end position="110"/>
    </location>
</feature>
<dbReference type="InterPro" id="IPR005939">
    <property type="entry name" value="BLH_phosphatase-like"/>
</dbReference>
<evidence type="ECO:0000313" key="3">
    <source>
        <dbReference type="Proteomes" id="UP000306147"/>
    </source>
</evidence>
<name>A0A4S1XF66_9SPHN</name>
<sequence>MTQLRRIDETLSVASQIAPEDIPMLAEQGFGLVINNRPDDEEAGQPSSAAIRAAAEAAGLGYVAIPTVMGGMSSQQVEAMAKALVSAGGPVLAYCRSGTRSCNLWALAEASRGGDPAVLTAKAAGAGYDISGIRPLLDALAGRA</sequence>
<dbReference type="SUPFAM" id="SSF52799">
    <property type="entry name" value="(Phosphotyrosine protein) phosphatases II"/>
    <property type="match status" value="1"/>
</dbReference>
<dbReference type="Pfam" id="PF04273">
    <property type="entry name" value="BLH_phosphatase"/>
    <property type="match status" value="1"/>
</dbReference>
<comment type="caution">
    <text evidence="2">The sequence shown here is derived from an EMBL/GenBank/DDBJ whole genome shotgun (WGS) entry which is preliminary data.</text>
</comment>
<protein>
    <submittedName>
        <fullName evidence="2">TIGR01244 family phosphatase</fullName>
    </submittedName>
</protein>
<accession>A0A4S1XF66</accession>
<dbReference type="CDD" id="cd14503">
    <property type="entry name" value="PTP-bact"/>
    <property type="match status" value="1"/>
</dbReference>
<proteinExistence type="predicted"/>
<dbReference type="Proteomes" id="UP000306147">
    <property type="component" value="Unassembled WGS sequence"/>
</dbReference>
<gene>
    <name evidence="2" type="ORF">E5A73_12225</name>
</gene>
<dbReference type="InterPro" id="IPR029021">
    <property type="entry name" value="Prot-tyrosine_phosphatase-like"/>
</dbReference>
<dbReference type="OrthoDB" id="9805710at2"/>
<dbReference type="GO" id="GO:0016787">
    <property type="term" value="F:hydrolase activity"/>
    <property type="evidence" value="ECO:0007669"/>
    <property type="project" value="InterPro"/>
</dbReference>
<organism evidence="2 3">
    <name type="scientific">Sphingomonas gei</name>
    <dbReference type="NCBI Taxonomy" id="1395960"/>
    <lineage>
        <taxon>Bacteria</taxon>
        <taxon>Pseudomonadati</taxon>
        <taxon>Pseudomonadota</taxon>
        <taxon>Alphaproteobacteria</taxon>
        <taxon>Sphingomonadales</taxon>
        <taxon>Sphingomonadaceae</taxon>
        <taxon>Sphingomonas</taxon>
    </lineage>
</organism>
<dbReference type="NCBIfam" id="TIGR01244">
    <property type="entry name" value="TIGR01244 family sulfur transferase"/>
    <property type="match status" value="1"/>
</dbReference>